<accession>A0A7V8EG98</accession>
<evidence type="ECO:0000313" key="1">
    <source>
        <dbReference type="EMBL" id="KAF0254280.1"/>
    </source>
</evidence>
<reference evidence="1 2" key="1">
    <citation type="submission" date="2019-12" db="EMBL/GenBank/DDBJ databases">
        <authorList>
            <person name="Woiski C."/>
        </authorList>
    </citation>
    <scope>NUCLEOTIDE SEQUENCE [LARGE SCALE GENOMIC DNA]</scope>
    <source>
        <strain evidence="1 2">BOE100</strain>
    </source>
</reference>
<comment type="caution">
    <text evidence="1">The sequence shown here is derived from an EMBL/GenBank/DDBJ whole genome shotgun (WGS) entry which is preliminary data.</text>
</comment>
<evidence type="ECO:0000313" key="2">
    <source>
        <dbReference type="Proteomes" id="UP000442695"/>
    </source>
</evidence>
<name>A0A7V8EG98_PSEPU</name>
<protein>
    <submittedName>
        <fullName evidence="1">Uncharacterized protein</fullName>
    </submittedName>
</protein>
<proteinExistence type="predicted"/>
<dbReference type="Proteomes" id="UP000442695">
    <property type="component" value="Unassembled WGS sequence"/>
</dbReference>
<organism evidence="1 2">
    <name type="scientific">Pseudomonas putida</name>
    <name type="common">Arthrobacter siderocapsulatus</name>
    <dbReference type="NCBI Taxonomy" id="303"/>
    <lineage>
        <taxon>Bacteria</taxon>
        <taxon>Pseudomonadati</taxon>
        <taxon>Pseudomonadota</taxon>
        <taxon>Gammaproteobacteria</taxon>
        <taxon>Pseudomonadales</taxon>
        <taxon>Pseudomonadaceae</taxon>
        <taxon>Pseudomonas</taxon>
    </lineage>
</organism>
<dbReference type="AlphaFoldDB" id="A0A7V8EG98"/>
<gene>
    <name evidence="1" type="ORF">GN299_13570</name>
</gene>
<dbReference type="EMBL" id="WOWR01000015">
    <property type="protein sequence ID" value="KAF0254280.1"/>
    <property type="molecule type" value="Genomic_DNA"/>
</dbReference>
<dbReference type="RefSeq" id="WP_156859012.1">
    <property type="nucleotide sequence ID" value="NZ_WOWR01000015.1"/>
</dbReference>
<sequence>MTTNLELLKQTLAQAKAAEKAAGQAAMPEKVRAMVDVIKVGEHMSVELGRIEQATSLASLDLARGKASAFLSSALIYEDLFGVEEWKLLDIHIDNRATARGHVIQGQS</sequence>